<keyword evidence="3" id="KW-1185">Reference proteome</keyword>
<dbReference type="InterPro" id="IPR027244">
    <property type="entry name" value="IML1"/>
</dbReference>
<dbReference type="InterPro" id="IPR048255">
    <property type="entry name" value="IML1_N"/>
</dbReference>
<dbReference type="GO" id="GO:1904262">
    <property type="term" value="P:negative regulation of TORC1 signaling"/>
    <property type="evidence" value="ECO:0007669"/>
    <property type="project" value="TreeGrafter"/>
</dbReference>
<evidence type="ECO:0000313" key="3">
    <source>
        <dbReference type="Proteomes" id="UP000186176"/>
    </source>
</evidence>
<protein>
    <recommendedName>
        <fullName evidence="1">Vacuolar membrane-associated protein Iml1 N-terminal domain-containing protein</fullName>
    </recommendedName>
</protein>
<comment type="caution">
    <text evidence="2">The sequence shown here is derived from an EMBL/GenBank/DDBJ whole genome shotgun (WGS) entry which is preliminary data.</text>
</comment>
<organism evidence="2 3">
    <name type="scientific">Cryptosporidium ubiquitum</name>
    <dbReference type="NCBI Taxonomy" id="857276"/>
    <lineage>
        <taxon>Eukaryota</taxon>
        <taxon>Sar</taxon>
        <taxon>Alveolata</taxon>
        <taxon>Apicomplexa</taxon>
        <taxon>Conoidasida</taxon>
        <taxon>Coccidia</taxon>
        <taxon>Eucoccidiorida</taxon>
        <taxon>Eimeriorina</taxon>
        <taxon>Cryptosporidiidae</taxon>
        <taxon>Cryptosporidium</taxon>
    </lineage>
</organism>
<name>A0A1J4MFC0_9CRYT</name>
<accession>A0A1J4MFC0</accession>
<dbReference type="GO" id="GO:0005096">
    <property type="term" value="F:GTPase activator activity"/>
    <property type="evidence" value="ECO:0007669"/>
    <property type="project" value="InterPro"/>
</dbReference>
<dbReference type="EMBL" id="LRBP01000017">
    <property type="protein sequence ID" value="OII72954.1"/>
    <property type="molecule type" value="Genomic_DNA"/>
</dbReference>
<dbReference type="GO" id="GO:1990130">
    <property type="term" value="C:GATOR1 complex"/>
    <property type="evidence" value="ECO:0007669"/>
    <property type="project" value="TreeGrafter"/>
</dbReference>
<evidence type="ECO:0000313" key="2">
    <source>
        <dbReference type="EMBL" id="OII72954.1"/>
    </source>
</evidence>
<proteinExistence type="predicted"/>
<reference evidence="2 3" key="1">
    <citation type="submission" date="2016-10" db="EMBL/GenBank/DDBJ databases">
        <title>Reductive evolution of mitochondrial metabolism and differential evolution of invasion-related proteins in Cryptosporidium.</title>
        <authorList>
            <person name="Liu S."/>
            <person name="Roellig D.M."/>
            <person name="Guo Y."/>
            <person name="Li N."/>
            <person name="Frace M.A."/>
            <person name="Tang K."/>
            <person name="Zhang L."/>
            <person name="Feng Y."/>
            <person name="Xiao L."/>
        </authorList>
    </citation>
    <scope>NUCLEOTIDE SEQUENCE [LARGE SCALE GENOMIC DNA]</scope>
    <source>
        <strain evidence="2">39726</strain>
    </source>
</reference>
<dbReference type="Proteomes" id="UP000186176">
    <property type="component" value="Unassembled WGS sequence"/>
</dbReference>
<sequence>MKKSNEIYKEKDMDGKILVPLSFHNSKKNSFPILISHELSERLIKKYGSEDNYFEIVSSLNPENDIIHFQLNCKSITENLNVGVISVLDYLVKSSGIPLIRQEVEIRKVNSKKDMKLKIVELSLPEIHISPRDLWYYEKSLIDKILYNGISPQISFEINQYLPISITRMGNENDDNNNKKTIISGLVTDDTKFIIRPRSVRIIMVVVISKEFFCFSSNGFPWWRGIISFFKEYLTSNKQLIEHHYITILLTWKAVKEKKSMDYYQVFWEGVLSQITLSQTNINKLIEKLRRIIISFQKDQNFIKTLVSYYESNILESINFALTQLQNDLIDGSLVWTGRNIKVLSSGPPIIIGDLQNYQRLLNLSKITEVRFLKTSITCDFISFSELNWYHSLNIYIVKIKNNLYQETLKVINLRLSMNILYYKIKNKFYNDYNGKFNLSSTITLLDEYINDQINSIEDKNQEKEEEDDDQGDIDLIISGKDMVVRNISGLVDKRESLECNVYDSDNISRNLSINKKSKEFHYINENESFNCLLGTFLLPLTTINLNKIDIKNNISNSKDLTINEIQRTSNWTLTPRKELFLAYIWKNYQVNNPRLIKHDFNELSVYIDKSEYKDINIEILRLIYYDLIVHRMSMSFQISTLKSNNITTHYNSENIQMLKYYNSSSNNITLNYNCIHQLNLLKDDNNILVEVIDAIIQDNSNTNSNTTGLNTNTSSCFRNDNLSSSFNSNTNNNDTEVKNIDENKISISLNEENDSVNFYTFLPKSMNSSEIMEIDANKLKNVIINYKYEYFLYRSKYDNCCEISPKSTKGEYIKYYTIFNNLSNVNFSTLDEILVWQREVPFINELINESFNELLNYYFEKNNLDYYYLLTSYISGLSISYIHFAFIPYVKISDSSTNSNTIYTNKIEETRNVTDDFLKFDEIDKFDYLDCYSNYYKDCCLESILNNWIKINSVNNNQLKEMVDYNIGNISDECLNMKNLKRISEMNIKSLIKSLQSFFFKNAPSEINHSFDIEIMNDHNYYKNERKSVKILYSWCESFEFIKEEYESELKEKYKINFNSNSCNLNNNSNHRNNTNTTINTYNHIKNSNKFEPINWFVIYYDSIWYPLLPFKFSIGWLTCPSLVISRIVRKLKSILLNYYFTLIQLRSSDVYSSYEISPDNSILSSYTPLNPPYLIKFKASISNSIIKLLLKHFISSPLSLQLLFFDQSNSISRFFLVEPHSIYTLELNENALLLRINYYQYFWKNQFQYDSFPIFKCPCSSLMFDYKWRNNIFYFHINYIKKIVKTMQI</sequence>
<dbReference type="PANTHER" id="PTHR13179">
    <property type="entry name" value="DEP DOMAIN CONTAINING PROTEIN 5"/>
    <property type="match status" value="1"/>
</dbReference>
<dbReference type="Pfam" id="PF12257">
    <property type="entry name" value="IML1"/>
    <property type="match status" value="1"/>
</dbReference>
<evidence type="ECO:0000259" key="1">
    <source>
        <dbReference type="Pfam" id="PF12257"/>
    </source>
</evidence>
<dbReference type="RefSeq" id="XP_028874318.1">
    <property type="nucleotide sequence ID" value="XM_029019197.1"/>
</dbReference>
<gene>
    <name evidence="2" type="ORF">cubi_02185</name>
</gene>
<dbReference type="GeneID" id="39978976"/>
<dbReference type="PANTHER" id="PTHR13179:SF8">
    <property type="entry name" value="GATOR COMPLEX PROTEIN DEPDC5"/>
    <property type="match status" value="1"/>
</dbReference>
<dbReference type="VEuPathDB" id="CryptoDB:cubi_02185"/>
<dbReference type="OrthoDB" id="39497at2759"/>
<feature type="domain" description="Vacuolar membrane-associated protein Iml1 N-terminal" evidence="1">
    <location>
        <begin position="120"/>
        <end position="387"/>
    </location>
</feature>
<dbReference type="GO" id="GO:0010508">
    <property type="term" value="P:positive regulation of autophagy"/>
    <property type="evidence" value="ECO:0007669"/>
    <property type="project" value="TreeGrafter"/>
</dbReference>